<sequence length="181" mass="20279">MTVDLRLLDSVQFATIPPVEKFYLSNHEKIALPLNLTHNAIPAHPDNAPTDHRKLLFVAPNLVSIFKSFQTALLHGSDVTLVLNSSAFTPAPRGKTRFTTKTPKNVTIFPLHGKTKIKLFAGGELRENGILDVSGSIYGIQNCCDFEIEVDKEVLVGMEWRSEKSNSKLNQAIQYIRQFFK</sequence>
<keyword evidence="4" id="KW-1185">Reference proteome</keyword>
<dbReference type="Proteomes" id="UP000018208">
    <property type="component" value="Unassembled WGS sequence"/>
</dbReference>
<name>V6LRS0_9EUKA</name>
<evidence type="ECO:0000313" key="4">
    <source>
        <dbReference type="Proteomes" id="UP000018208"/>
    </source>
</evidence>
<evidence type="ECO:0000313" key="2">
    <source>
        <dbReference type="EMBL" id="KAH0569312.1"/>
    </source>
</evidence>
<dbReference type="VEuPathDB" id="GiardiaDB:SS50377_27294"/>
<protein>
    <submittedName>
        <fullName evidence="1">Uncharacterized protein</fullName>
    </submittedName>
</protein>
<dbReference type="AlphaFoldDB" id="V6LRS0"/>
<dbReference type="EMBL" id="KI546054">
    <property type="protein sequence ID" value="EST46958.1"/>
    <property type="molecule type" value="Genomic_DNA"/>
</dbReference>
<evidence type="ECO:0000313" key="1">
    <source>
        <dbReference type="EMBL" id="EST46958.1"/>
    </source>
</evidence>
<reference evidence="1 2" key="1">
    <citation type="journal article" date="2014" name="PLoS Genet.">
        <title>The Genome of Spironucleus salmonicida Highlights a Fish Pathogen Adapted to Fluctuating Environments.</title>
        <authorList>
            <person name="Xu F."/>
            <person name="Jerlstrom-Hultqvist J."/>
            <person name="Einarsson E."/>
            <person name="Astvaldsson A."/>
            <person name="Svard S.G."/>
            <person name="Andersson J.O."/>
        </authorList>
    </citation>
    <scope>NUCLEOTIDE SEQUENCE</scope>
    <source>
        <strain evidence="2">ATCC 50377</strain>
    </source>
</reference>
<dbReference type="VEuPathDB" id="GiardiaDB:SS50377_28826"/>
<dbReference type="EMBL" id="AUWU02000007">
    <property type="protein sequence ID" value="KAH0571000.1"/>
    <property type="molecule type" value="Genomic_DNA"/>
</dbReference>
<gene>
    <name evidence="1" type="ORF">SS50377_12993</name>
    <name evidence="3" type="ORF">SS50377_27294</name>
    <name evidence="2" type="ORF">SS50377_28826</name>
</gene>
<proteinExistence type="predicted"/>
<reference evidence="2" key="2">
    <citation type="submission" date="2020-12" db="EMBL/GenBank/DDBJ databases">
        <title>New Spironucleus salmonicida genome in near-complete chromosomes.</title>
        <authorList>
            <person name="Xu F."/>
            <person name="Kurt Z."/>
            <person name="Jimenez-Gonzalez A."/>
            <person name="Astvaldsson A."/>
            <person name="Andersson J.O."/>
            <person name="Svard S.G."/>
        </authorList>
    </citation>
    <scope>NUCLEOTIDE SEQUENCE</scope>
    <source>
        <strain evidence="2">ATCC 50377</strain>
    </source>
</reference>
<organism evidence="1">
    <name type="scientific">Spironucleus salmonicida</name>
    <dbReference type="NCBI Taxonomy" id="348837"/>
    <lineage>
        <taxon>Eukaryota</taxon>
        <taxon>Metamonada</taxon>
        <taxon>Diplomonadida</taxon>
        <taxon>Hexamitidae</taxon>
        <taxon>Hexamitinae</taxon>
        <taxon>Spironucleus</taxon>
    </lineage>
</organism>
<dbReference type="EMBL" id="AUWU02000032">
    <property type="protein sequence ID" value="KAH0569312.1"/>
    <property type="molecule type" value="Genomic_DNA"/>
</dbReference>
<accession>V6LRS0</accession>
<evidence type="ECO:0000313" key="3">
    <source>
        <dbReference type="EMBL" id="KAH0571000.1"/>
    </source>
</evidence>